<evidence type="ECO:0000313" key="7">
    <source>
        <dbReference type="RefSeq" id="XP_010431516.1"/>
    </source>
</evidence>
<evidence type="ECO:0000313" key="6">
    <source>
        <dbReference type="Proteomes" id="UP000694864"/>
    </source>
</evidence>
<evidence type="ECO:0000256" key="1">
    <source>
        <dbReference type="ARBA" id="ARBA00022723"/>
    </source>
</evidence>
<dbReference type="InterPro" id="IPR013083">
    <property type="entry name" value="Znf_RING/FYVE/PHD"/>
</dbReference>
<reference evidence="7" key="2">
    <citation type="submission" date="2025-08" db="UniProtKB">
        <authorList>
            <consortium name="RefSeq"/>
        </authorList>
    </citation>
    <scope>IDENTIFICATION</scope>
    <source>
        <tissue evidence="7">Leaf</tissue>
    </source>
</reference>
<accession>A0ABM0TU80</accession>
<dbReference type="GeneID" id="104715842"/>
<dbReference type="RefSeq" id="XP_010431516.1">
    <property type="nucleotide sequence ID" value="XM_010433214.1"/>
</dbReference>
<dbReference type="SUPFAM" id="SSF57850">
    <property type="entry name" value="RING/U-box"/>
    <property type="match status" value="1"/>
</dbReference>
<reference evidence="6" key="1">
    <citation type="journal article" date="2014" name="Nat. Commun.">
        <title>The emerging biofuel crop Camelina sativa retains a highly undifferentiated hexaploid genome structure.</title>
        <authorList>
            <person name="Kagale S."/>
            <person name="Koh C."/>
            <person name="Nixon J."/>
            <person name="Bollina V."/>
            <person name="Clarke W.E."/>
            <person name="Tuteja R."/>
            <person name="Spillane C."/>
            <person name="Robinson S.J."/>
            <person name="Links M.G."/>
            <person name="Clarke C."/>
            <person name="Higgins E.E."/>
            <person name="Huebert T."/>
            <person name="Sharpe A.G."/>
            <person name="Parkin I.A."/>
        </authorList>
    </citation>
    <scope>NUCLEOTIDE SEQUENCE [LARGE SCALE GENOMIC DNA]</scope>
    <source>
        <strain evidence="6">cv. DH55</strain>
    </source>
</reference>
<dbReference type="Proteomes" id="UP000694864">
    <property type="component" value="Chromosome 9"/>
</dbReference>
<dbReference type="PANTHER" id="PTHR45931">
    <property type="entry name" value="SI:CH211-59O9.10"/>
    <property type="match status" value="1"/>
</dbReference>
<dbReference type="InterPro" id="IPR001841">
    <property type="entry name" value="Znf_RING"/>
</dbReference>
<dbReference type="Gene3D" id="3.30.40.10">
    <property type="entry name" value="Zinc/RING finger domain, C3HC4 (zinc finger)"/>
    <property type="match status" value="1"/>
</dbReference>
<dbReference type="SMART" id="SM00184">
    <property type="entry name" value="RING"/>
    <property type="match status" value="1"/>
</dbReference>
<dbReference type="PROSITE" id="PS50089">
    <property type="entry name" value="ZF_RING_2"/>
    <property type="match status" value="1"/>
</dbReference>
<evidence type="ECO:0000256" key="4">
    <source>
        <dbReference type="PROSITE-ProRule" id="PRU00175"/>
    </source>
</evidence>
<feature type="domain" description="RING-type" evidence="5">
    <location>
        <begin position="197"/>
        <end position="240"/>
    </location>
</feature>
<name>A0ABM0TU80_CAMSA</name>
<evidence type="ECO:0000256" key="3">
    <source>
        <dbReference type="ARBA" id="ARBA00022833"/>
    </source>
</evidence>
<keyword evidence="2 4" id="KW-0863">Zinc-finger</keyword>
<sequence>MDCTNFENSVEYSVSISQHSTSRPLTAELTRTKVLRKKIHLFMDERKPLVSLPDQNIEHHTSFIPLLNEPTNSTNIQTVVGSIVRHCPNEATIISRPSKSTTNYYSLDYTRISDIMSSFGVTKYGCSTILRDIDKAVKSSPSRGRGMVEIKIWRIRTEVYKFNRAAERLLLESYNPPGYRSDVPIVLDLMREEKQECVICMESHYSSYGSVVTKLPCNHDFHGVCIYEWLQLNRLCPLCRSPISKGVQSGFQFCFGSVVQFVKL</sequence>
<dbReference type="PANTHER" id="PTHR45931:SF3">
    <property type="entry name" value="RING ZINC FINGER-CONTAINING PROTEIN"/>
    <property type="match status" value="1"/>
</dbReference>
<protein>
    <submittedName>
        <fullName evidence="7">Protein SAN1</fullName>
    </submittedName>
</protein>
<dbReference type="InterPro" id="IPR051834">
    <property type="entry name" value="RING_finger_E3_ligase"/>
</dbReference>
<keyword evidence="3" id="KW-0862">Zinc</keyword>
<keyword evidence="1" id="KW-0479">Metal-binding</keyword>
<dbReference type="Pfam" id="PF13639">
    <property type="entry name" value="zf-RING_2"/>
    <property type="match status" value="1"/>
</dbReference>
<gene>
    <name evidence="7" type="primary">LOC104715842</name>
</gene>
<evidence type="ECO:0000256" key="2">
    <source>
        <dbReference type="ARBA" id="ARBA00022771"/>
    </source>
</evidence>
<organism evidence="6 7">
    <name type="scientific">Camelina sativa</name>
    <name type="common">False flax</name>
    <name type="synonym">Myagrum sativum</name>
    <dbReference type="NCBI Taxonomy" id="90675"/>
    <lineage>
        <taxon>Eukaryota</taxon>
        <taxon>Viridiplantae</taxon>
        <taxon>Streptophyta</taxon>
        <taxon>Embryophyta</taxon>
        <taxon>Tracheophyta</taxon>
        <taxon>Spermatophyta</taxon>
        <taxon>Magnoliopsida</taxon>
        <taxon>eudicotyledons</taxon>
        <taxon>Gunneridae</taxon>
        <taxon>Pentapetalae</taxon>
        <taxon>rosids</taxon>
        <taxon>malvids</taxon>
        <taxon>Brassicales</taxon>
        <taxon>Brassicaceae</taxon>
        <taxon>Camelineae</taxon>
        <taxon>Camelina</taxon>
    </lineage>
</organism>
<keyword evidence="6" id="KW-1185">Reference proteome</keyword>
<proteinExistence type="predicted"/>
<evidence type="ECO:0000259" key="5">
    <source>
        <dbReference type="PROSITE" id="PS50089"/>
    </source>
</evidence>